<name>A0AA50F1A8_9CAUD</name>
<evidence type="ECO:0000313" key="2">
    <source>
        <dbReference type="Proteomes" id="UP001229934"/>
    </source>
</evidence>
<reference evidence="1" key="1">
    <citation type="submission" date="2023-05" db="EMBL/GenBank/DDBJ databases">
        <authorList>
            <person name="van Neer V."/>
            <person name="Kempff A."/>
            <person name="Ongenae V."/>
            <person name="Claessen D."/>
            <person name="Briegel A."/>
            <person name="Rozen D."/>
        </authorList>
    </citation>
    <scope>NUCLEOTIDE SEQUENCE</scope>
</reference>
<keyword evidence="2" id="KW-1185">Reference proteome</keyword>
<evidence type="ECO:0000313" key="1">
    <source>
        <dbReference type="EMBL" id="WLW38594.1"/>
    </source>
</evidence>
<accession>A0AA50F1A8</accession>
<proteinExistence type="predicted"/>
<dbReference type="Proteomes" id="UP001229934">
    <property type="component" value="Segment"/>
</dbReference>
<dbReference type="EMBL" id="OQ970439">
    <property type="protein sequence ID" value="WLW38594.1"/>
    <property type="molecule type" value="Genomic_DNA"/>
</dbReference>
<sequence length="117" mass="13272">MNIIEINETDELPTTPDVTDWDFATEKGSVQLSVLRTAAIRFSQDYSSVEFDDAYQEGQIFLALKADKAKAALAKGSGTLHRWIGQRLRDKFLDKQKKLSLHTSYEGALEKFNPEVY</sequence>
<protein>
    <submittedName>
        <fullName evidence="1">Uncharacterized protein</fullName>
    </submittedName>
</protein>
<organism evidence="1 2">
    <name type="scientific">Streptomyces phage Verabelle</name>
    <dbReference type="NCBI Taxonomy" id="3065247"/>
    <lineage>
        <taxon>Viruses</taxon>
        <taxon>Duplodnaviria</taxon>
        <taxon>Heunggongvirae</taxon>
        <taxon>Uroviricota</taxon>
        <taxon>Caudoviricetes</taxon>
        <taxon>Arquatrovirinae</taxon>
        <taxon>Camvirus</taxon>
        <taxon>Camvirus verabelle</taxon>
    </lineage>
</organism>